<reference evidence="2 3" key="2">
    <citation type="submission" date="2016-08" db="EMBL/GenBank/DDBJ databases">
        <title>Pervasive Adenine N6-methylation of Active Genes in Fungi.</title>
        <authorList>
            <consortium name="DOE Joint Genome Institute"/>
            <person name="Mondo S.J."/>
            <person name="Dannebaum R.O."/>
            <person name="Kuo R.C."/>
            <person name="Labutti K."/>
            <person name="Haridas S."/>
            <person name="Kuo A."/>
            <person name="Salamov A."/>
            <person name="Ahrendt S.R."/>
            <person name="Lipzen A."/>
            <person name="Sullivan W."/>
            <person name="Andreopoulos W.B."/>
            <person name="Clum A."/>
            <person name="Lindquist E."/>
            <person name="Daum C."/>
            <person name="Ramamoorthy G.K."/>
            <person name="Gryganskyi A."/>
            <person name="Culley D."/>
            <person name="Magnuson J.K."/>
            <person name="James T.Y."/>
            <person name="O'Malley M.A."/>
            <person name="Stajich J.E."/>
            <person name="Spatafora J.W."/>
            <person name="Visel A."/>
            <person name="Grigoriev I.V."/>
        </authorList>
    </citation>
    <scope>NUCLEOTIDE SEQUENCE [LARGE SCALE GENOMIC DNA]</scope>
    <source>
        <strain evidence="2 3">S4</strain>
    </source>
</reference>
<keyword evidence="3" id="KW-1185">Reference proteome</keyword>
<dbReference type="PANTHER" id="PTHR15335:SF7">
    <property type="entry name" value="PROTEIN TFG"/>
    <property type="match status" value="1"/>
</dbReference>
<evidence type="ECO:0000259" key="1">
    <source>
        <dbReference type="PROSITE" id="PS51745"/>
    </source>
</evidence>
<dbReference type="Proteomes" id="UP000193944">
    <property type="component" value="Unassembled WGS sequence"/>
</dbReference>
<dbReference type="GO" id="GO:0042802">
    <property type="term" value="F:identical protein binding"/>
    <property type="evidence" value="ECO:0007669"/>
    <property type="project" value="InterPro"/>
</dbReference>
<name>A0A1Y1XG74_9FUNG</name>
<gene>
    <name evidence="2" type="ORF">BCR32DRAFT_113907</name>
</gene>
<protein>
    <recommendedName>
        <fullName evidence="1">PB1 domain-containing protein</fullName>
    </recommendedName>
</protein>
<accession>A0A1Y1XG74</accession>
<dbReference type="SUPFAM" id="SSF54277">
    <property type="entry name" value="CAD &amp; PB1 domains"/>
    <property type="match status" value="1"/>
</dbReference>
<proteinExistence type="predicted"/>
<dbReference type="PROSITE" id="PS51745">
    <property type="entry name" value="PB1"/>
    <property type="match status" value="1"/>
</dbReference>
<dbReference type="SMART" id="SM00666">
    <property type="entry name" value="PB1"/>
    <property type="match status" value="1"/>
</dbReference>
<comment type="caution">
    <text evidence="2">The sequence shown here is derived from an EMBL/GenBank/DDBJ whole genome shotgun (WGS) entry which is preliminary data.</text>
</comment>
<evidence type="ECO:0000313" key="3">
    <source>
        <dbReference type="Proteomes" id="UP000193944"/>
    </source>
</evidence>
<dbReference type="InterPro" id="IPR053793">
    <property type="entry name" value="PB1-like"/>
</dbReference>
<dbReference type="Gene3D" id="3.10.20.90">
    <property type="entry name" value="Phosphatidylinositol 3-kinase Catalytic Subunit, Chain A, domain 1"/>
    <property type="match status" value="1"/>
</dbReference>
<dbReference type="EMBL" id="MCFG01000046">
    <property type="protein sequence ID" value="ORX84727.1"/>
    <property type="molecule type" value="Genomic_DNA"/>
</dbReference>
<dbReference type="AlphaFoldDB" id="A0A1Y1XG74"/>
<feature type="domain" description="PB1" evidence="1">
    <location>
        <begin position="4"/>
        <end position="88"/>
    </location>
</feature>
<reference evidence="2 3" key="1">
    <citation type="submission" date="2016-08" db="EMBL/GenBank/DDBJ databases">
        <title>A Parts List for Fungal Cellulosomes Revealed by Comparative Genomics.</title>
        <authorList>
            <consortium name="DOE Joint Genome Institute"/>
            <person name="Haitjema C.H."/>
            <person name="Gilmore S.P."/>
            <person name="Henske J.K."/>
            <person name="Solomon K.V."/>
            <person name="De Groot R."/>
            <person name="Kuo A."/>
            <person name="Mondo S.J."/>
            <person name="Salamov A.A."/>
            <person name="Labutti K."/>
            <person name="Zhao Z."/>
            <person name="Chiniquy J."/>
            <person name="Barry K."/>
            <person name="Brewer H.M."/>
            <person name="Purvine S.O."/>
            <person name="Wright A.T."/>
            <person name="Boxma B."/>
            <person name="Van Alen T."/>
            <person name="Hackstein J.H."/>
            <person name="Baker S.E."/>
            <person name="Grigoriev I.V."/>
            <person name="O'Malley M.A."/>
        </authorList>
    </citation>
    <scope>NUCLEOTIDE SEQUENCE [LARGE SCALE GENOMIC DNA]</scope>
    <source>
        <strain evidence="2 3">S4</strain>
    </source>
</reference>
<dbReference type="GO" id="GO:0048208">
    <property type="term" value="P:COPII vesicle coating"/>
    <property type="evidence" value="ECO:0007669"/>
    <property type="project" value="InterPro"/>
</dbReference>
<evidence type="ECO:0000313" key="2">
    <source>
        <dbReference type="EMBL" id="ORX84727.1"/>
    </source>
</evidence>
<organism evidence="2 3">
    <name type="scientific">Anaeromyces robustus</name>
    <dbReference type="NCBI Taxonomy" id="1754192"/>
    <lineage>
        <taxon>Eukaryota</taxon>
        <taxon>Fungi</taxon>
        <taxon>Fungi incertae sedis</taxon>
        <taxon>Chytridiomycota</taxon>
        <taxon>Chytridiomycota incertae sedis</taxon>
        <taxon>Neocallimastigomycetes</taxon>
        <taxon>Neocallimastigales</taxon>
        <taxon>Neocallimastigaceae</taxon>
        <taxon>Anaeromyces</taxon>
    </lineage>
</organism>
<dbReference type="InterPro" id="IPR033512">
    <property type="entry name" value="TFG"/>
</dbReference>
<sequence length="173" mass="19622">MSALTVIKFYCDGEIKRIPMNRSLGELTYDELCVIVQRVWKSQLSSDINNLVLKYVDDEGDQICLESDIDISHALTFSTCLKVHVYDKETIPVNSKSLISNLTLEKKSLESIKKVVKNSRDTLNKIIEQLEKIKVEDVVVEDKIEKELKPLSNAELSEFLGDQNNTAKSTAEE</sequence>
<dbReference type="InterPro" id="IPR000270">
    <property type="entry name" value="PB1_dom"/>
</dbReference>
<dbReference type="Pfam" id="PF00564">
    <property type="entry name" value="PB1"/>
    <property type="match status" value="1"/>
</dbReference>
<dbReference type="GO" id="GO:0070971">
    <property type="term" value="C:endoplasmic reticulum exit site"/>
    <property type="evidence" value="ECO:0007669"/>
    <property type="project" value="TreeGrafter"/>
</dbReference>
<dbReference type="STRING" id="1754192.A0A1Y1XG74"/>
<dbReference type="PANTHER" id="PTHR15335">
    <property type="entry name" value="PROTEIN TFG"/>
    <property type="match status" value="1"/>
</dbReference>
<dbReference type="OrthoDB" id="1594986at2759"/>